<dbReference type="InterPro" id="IPR001123">
    <property type="entry name" value="LeuE-type"/>
</dbReference>
<feature type="transmembrane region" description="Helical" evidence="6">
    <location>
        <begin position="185"/>
        <end position="210"/>
    </location>
</feature>
<accession>A0ABS8YJP4</accession>
<evidence type="ECO:0000256" key="3">
    <source>
        <dbReference type="ARBA" id="ARBA00022692"/>
    </source>
</evidence>
<evidence type="ECO:0000256" key="6">
    <source>
        <dbReference type="SAM" id="Phobius"/>
    </source>
</evidence>
<comment type="subcellular location">
    <subcellularLocation>
        <location evidence="1">Cell membrane</location>
        <topology evidence="1">Multi-pass membrane protein</topology>
    </subcellularLocation>
</comment>
<feature type="transmembrane region" description="Helical" evidence="6">
    <location>
        <begin position="71"/>
        <end position="89"/>
    </location>
</feature>
<dbReference type="RefSeq" id="WP_233697714.1">
    <property type="nucleotide sequence ID" value="NZ_JAJNBZ010000015.1"/>
</dbReference>
<organism evidence="7 8">
    <name type="scientific">Paenibacillus profundus</name>
    <dbReference type="NCBI Taxonomy" id="1173085"/>
    <lineage>
        <taxon>Bacteria</taxon>
        <taxon>Bacillati</taxon>
        <taxon>Bacillota</taxon>
        <taxon>Bacilli</taxon>
        <taxon>Bacillales</taxon>
        <taxon>Paenibacillaceae</taxon>
        <taxon>Paenibacillus</taxon>
    </lineage>
</organism>
<evidence type="ECO:0000313" key="8">
    <source>
        <dbReference type="Proteomes" id="UP001199916"/>
    </source>
</evidence>
<evidence type="ECO:0000256" key="1">
    <source>
        <dbReference type="ARBA" id="ARBA00004651"/>
    </source>
</evidence>
<reference evidence="7 8" key="1">
    <citation type="submission" date="2021-11" db="EMBL/GenBank/DDBJ databases">
        <title>Draft genome sequence of Paenibacillus profundus YoMME, a new Gram-positive bacteria with exoelectrogenic properties.</title>
        <authorList>
            <person name="Hubenova Y."/>
            <person name="Hubenova E."/>
            <person name="Manasiev Y."/>
            <person name="Peykov S."/>
            <person name="Mitov M."/>
        </authorList>
    </citation>
    <scope>NUCLEOTIDE SEQUENCE [LARGE SCALE GENOMIC DNA]</scope>
    <source>
        <strain evidence="7 8">YoMME</strain>
    </source>
</reference>
<dbReference type="Pfam" id="PF01810">
    <property type="entry name" value="LysE"/>
    <property type="match status" value="1"/>
</dbReference>
<feature type="transmembrane region" description="Helical" evidence="6">
    <location>
        <begin position="110"/>
        <end position="130"/>
    </location>
</feature>
<proteinExistence type="predicted"/>
<keyword evidence="2" id="KW-1003">Cell membrane</keyword>
<evidence type="ECO:0000313" key="7">
    <source>
        <dbReference type="EMBL" id="MCE5171169.1"/>
    </source>
</evidence>
<name>A0ABS8YJP4_9BACL</name>
<gene>
    <name evidence="7" type="ORF">LQV63_17850</name>
</gene>
<feature type="transmembrane region" description="Helical" evidence="6">
    <location>
        <begin position="6"/>
        <end position="24"/>
    </location>
</feature>
<evidence type="ECO:0000256" key="2">
    <source>
        <dbReference type="ARBA" id="ARBA00022475"/>
    </source>
</evidence>
<comment type="caution">
    <text evidence="7">The sequence shown here is derived from an EMBL/GenBank/DDBJ whole genome shotgun (WGS) entry which is preliminary data.</text>
</comment>
<keyword evidence="8" id="KW-1185">Reference proteome</keyword>
<keyword evidence="4 6" id="KW-1133">Transmembrane helix</keyword>
<dbReference type="PANTHER" id="PTHR30086">
    <property type="entry name" value="ARGININE EXPORTER PROTEIN ARGO"/>
    <property type="match status" value="1"/>
</dbReference>
<evidence type="ECO:0000256" key="5">
    <source>
        <dbReference type="ARBA" id="ARBA00023136"/>
    </source>
</evidence>
<evidence type="ECO:0000256" key="4">
    <source>
        <dbReference type="ARBA" id="ARBA00022989"/>
    </source>
</evidence>
<keyword evidence="5 6" id="KW-0472">Membrane</keyword>
<feature type="transmembrane region" description="Helical" evidence="6">
    <location>
        <begin position="150"/>
        <end position="173"/>
    </location>
</feature>
<protein>
    <submittedName>
        <fullName evidence="7">LysE family translocator</fullName>
    </submittedName>
</protein>
<feature type="transmembrane region" description="Helical" evidence="6">
    <location>
        <begin position="36"/>
        <end position="59"/>
    </location>
</feature>
<dbReference type="EMBL" id="JAJNBZ010000015">
    <property type="protein sequence ID" value="MCE5171169.1"/>
    <property type="molecule type" value="Genomic_DNA"/>
</dbReference>
<sequence>MASIWISYVLLGISLSAPVGPVNVAQIKAGLSNGFWNAWFVGIGAMCADLVFMLLIYFGAAAYLTTPLAKLLIWIMGFAVLTLLGYESIRDARKGIDISSSGSRKEHVGKSFLSGFLIAISNPLNIVFWIGIYGSVITKMLETMGNGQALLYSGAIFAGVFVWDILVSTVVHVSRRAVTPRLMKGISVIAGVSLIGFGLYFGYCAVVQFISLAQM</sequence>
<dbReference type="PANTHER" id="PTHR30086:SF6">
    <property type="entry name" value="AMINO ACID EFFLUX PROTEIN YCGF-RELATED"/>
    <property type="match status" value="1"/>
</dbReference>
<keyword evidence="3 6" id="KW-0812">Transmembrane</keyword>
<dbReference type="Proteomes" id="UP001199916">
    <property type="component" value="Unassembled WGS sequence"/>
</dbReference>